<evidence type="ECO:0000313" key="3">
    <source>
        <dbReference type="EMBL" id="KAK6617100.1"/>
    </source>
</evidence>
<evidence type="ECO:0000259" key="2">
    <source>
        <dbReference type="Pfam" id="PF14846"/>
    </source>
</evidence>
<keyword evidence="1" id="KW-0175">Coiled coil</keyword>
<organism evidence="3 4">
    <name type="scientific">Polyplax serrata</name>
    <name type="common">Common mouse louse</name>
    <dbReference type="NCBI Taxonomy" id="468196"/>
    <lineage>
        <taxon>Eukaryota</taxon>
        <taxon>Metazoa</taxon>
        <taxon>Ecdysozoa</taxon>
        <taxon>Arthropoda</taxon>
        <taxon>Hexapoda</taxon>
        <taxon>Insecta</taxon>
        <taxon>Pterygota</taxon>
        <taxon>Neoptera</taxon>
        <taxon>Paraneoptera</taxon>
        <taxon>Psocodea</taxon>
        <taxon>Troctomorpha</taxon>
        <taxon>Phthiraptera</taxon>
        <taxon>Anoplura</taxon>
        <taxon>Polyplacidae</taxon>
        <taxon>Polyplax</taxon>
    </lineage>
</organism>
<reference evidence="3 4" key="1">
    <citation type="submission" date="2023-10" db="EMBL/GenBank/DDBJ databases">
        <title>Genomes of two closely related lineages of the louse Polyplax serrata with different host specificities.</title>
        <authorList>
            <person name="Martinu J."/>
            <person name="Tarabai H."/>
            <person name="Stefka J."/>
            <person name="Hypsa V."/>
        </authorList>
    </citation>
    <scope>NUCLEOTIDE SEQUENCE [LARGE SCALE GENOMIC DNA]</scope>
    <source>
        <strain evidence="3">HR10_N</strain>
    </source>
</reference>
<dbReference type="Pfam" id="PF14846">
    <property type="entry name" value="DUF4485"/>
    <property type="match status" value="1"/>
</dbReference>
<proteinExistence type="predicted"/>
<sequence>MGDDSKSFDRKLDRDFLTYLTLTKGLFDKIEDEKTKQLCQVWLTHLVSNKFCSLREKCNRNIYLSRLLLQMQSKVLQGIFQGTPPAGPLPCAFSTFDLPVDVDGIKGYEETGFQIDSTIGGSSGDFSEASRDGRMFLATKRIPQGMMAYMAVTNNDGEELWRPQVCPSPPQPLDASAKPQKEVSEFVKKLGYFVKVLIQAVHRSKALLVVQMSSFSKENQTINSQPDFLGQSPLCGLRKSPEERTKVIDWMDKIIEDCNKWISGQDPHNTDLESLFEMMYNDYKCDPEKEEIFKHPKKLRTVLIKDIRDQMAERRAEVSKRELILDQYESDQYVEERMPGQQLDEVWLQCAKKPFSEQTRAALEVMYPPEVINRFFEYLFQERIYIIEKGENETKKRIAELRSGSVDDLKKELLKLKKIQMDYKEYYAAYKDIEIKEAEYAKEWKEKCSKSERSDQEQKCSDARKEIECEIEQLKRSLDKERRCMKELTRQLAAEQECCETMESRMNAEAEKLNCQMNEVQKQKKIICVDIQKLKKKRDELTCKLMEQENSRPC</sequence>
<dbReference type="AlphaFoldDB" id="A0AAN8P149"/>
<accession>A0AAN8P149</accession>
<dbReference type="EMBL" id="JAWJWE010000045">
    <property type="protein sequence ID" value="KAK6617100.1"/>
    <property type="molecule type" value="Genomic_DNA"/>
</dbReference>
<evidence type="ECO:0000256" key="1">
    <source>
        <dbReference type="SAM" id="Coils"/>
    </source>
</evidence>
<protein>
    <recommendedName>
        <fullName evidence="2">DUF4485 domain-containing protein</fullName>
    </recommendedName>
</protein>
<dbReference type="InterPro" id="IPR027831">
    <property type="entry name" value="DUF4485"/>
</dbReference>
<comment type="caution">
    <text evidence="3">The sequence shown here is derived from an EMBL/GenBank/DDBJ whole genome shotgun (WGS) entry which is preliminary data.</text>
</comment>
<dbReference type="Proteomes" id="UP001372834">
    <property type="component" value="Unassembled WGS sequence"/>
</dbReference>
<gene>
    <name evidence="3" type="ORF">RUM43_014702</name>
</gene>
<name>A0AAN8P149_POLSC</name>
<evidence type="ECO:0000313" key="4">
    <source>
        <dbReference type="Proteomes" id="UP001372834"/>
    </source>
</evidence>
<feature type="domain" description="DUF4485" evidence="2">
    <location>
        <begin position="12"/>
        <end position="90"/>
    </location>
</feature>
<feature type="coiled-coil region" evidence="1">
    <location>
        <begin position="453"/>
        <end position="551"/>
    </location>
</feature>